<dbReference type="GO" id="GO:0004792">
    <property type="term" value="F:thiosulfate-cyanide sulfurtransferase activity"/>
    <property type="evidence" value="ECO:0007669"/>
    <property type="project" value="TreeGrafter"/>
</dbReference>
<feature type="domain" description="Rhodanese" evidence="4">
    <location>
        <begin position="295"/>
        <end position="386"/>
    </location>
</feature>
<dbReference type="InterPro" id="IPR036873">
    <property type="entry name" value="Rhodanese-like_dom_sf"/>
</dbReference>
<name>A0A839NJF2_9MICO</name>
<dbReference type="Gene3D" id="3.40.50.720">
    <property type="entry name" value="NAD(P)-binding Rossmann-like Domain"/>
    <property type="match status" value="1"/>
</dbReference>
<dbReference type="PANTHER" id="PTHR10953:SF102">
    <property type="entry name" value="ADENYLYLTRANSFERASE AND SULFURTRANSFERASE MOCS3"/>
    <property type="match status" value="1"/>
</dbReference>
<dbReference type="NCBIfam" id="NF004281">
    <property type="entry name" value="PRK05690.1"/>
    <property type="match status" value="1"/>
</dbReference>
<dbReference type="FunFam" id="3.40.50.720:FF:000033">
    <property type="entry name" value="Adenylyltransferase and sulfurtransferase MOCS3"/>
    <property type="match status" value="1"/>
</dbReference>
<dbReference type="GO" id="GO:0008146">
    <property type="term" value="F:sulfotransferase activity"/>
    <property type="evidence" value="ECO:0007669"/>
    <property type="project" value="TreeGrafter"/>
</dbReference>
<dbReference type="RefSeq" id="WP_343066072.1">
    <property type="nucleotide sequence ID" value="NZ_JACHVQ010000005.1"/>
</dbReference>
<dbReference type="PROSITE" id="PS50206">
    <property type="entry name" value="RHODANESE_3"/>
    <property type="match status" value="1"/>
</dbReference>
<keyword evidence="1 5" id="KW-0808">Transferase</keyword>
<sequence>MTRPTTLRGSTTVGYTQAERYSRQTLLPEVGAVGQRKLADARVMVVGAGGLAAPVLPLLAGAGIGRITVIDDDTVDVSNLHRQVIHRTQDIGVPKVDSAVRVMQDLNPDIEAVGVHARLTADNALELFADHDVVVDASDNFATRYLVNDACVMLGLPLVWSSISRFDGQVTVWGYGESPCYRCVFPSAPPPGAVPSCAEGGVIGSLPGVMGSMQATEVFKIVLGIGKPLAGRIVVHDALLGTWSTVTVARDPDCPVCGEDAEITVLEDEDVSCAVPVQQPVPLIEPVELASLIDAGRAPLLVDVRSTQEREIVKLPGAIHIDVAGLRDGSALSRLDEVDADTVFYCKGGTRSAEAVRLVEAATGVRARSLDGGVLGWIDAVDPSLPRY</sequence>
<evidence type="ECO:0000256" key="2">
    <source>
        <dbReference type="ARBA" id="ARBA00022741"/>
    </source>
</evidence>
<dbReference type="AlphaFoldDB" id="A0A839NJF2"/>
<keyword evidence="5" id="KW-0548">Nucleotidyltransferase</keyword>
<dbReference type="GO" id="GO:0008641">
    <property type="term" value="F:ubiquitin-like modifier activating enzyme activity"/>
    <property type="evidence" value="ECO:0007669"/>
    <property type="project" value="InterPro"/>
</dbReference>
<dbReference type="Pfam" id="PF00581">
    <property type="entry name" value="Rhodanese"/>
    <property type="match status" value="1"/>
</dbReference>
<evidence type="ECO:0000313" key="5">
    <source>
        <dbReference type="EMBL" id="MBB2894492.1"/>
    </source>
</evidence>
<dbReference type="GO" id="GO:0005829">
    <property type="term" value="C:cytosol"/>
    <property type="evidence" value="ECO:0007669"/>
    <property type="project" value="TreeGrafter"/>
</dbReference>
<dbReference type="GO" id="GO:0005524">
    <property type="term" value="F:ATP binding"/>
    <property type="evidence" value="ECO:0007669"/>
    <property type="project" value="UniProtKB-KW"/>
</dbReference>
<accession>A0A839NJF2</accession>
<evidence type="ECO:0000259" key="4">
    <source>
        <dbReference type="PROSITE" id="PS50206"/>
    </source>
</evidence>
<dbReference type="PANTHER" id="PTHR10953">
    <property type="entry name" value="UBIQUITIN-ACTIVATING ENZYME E1"/>
    <property type="match status" value="1"/>
</dbReference>
<reference evidence="5 6" key="1">
    <citation type="submission" date="2020-08" db="EMBL/GenBank/DDBJ databases">
        <title>Sequencing the genomes of 1000 actinobacteria strains.</title>
        <authorList>
            <person name="Klenk H.-P."/>
        </authorList>
    </citation>
    <scope>NUCLEOTIDE SEQUENCE [LARGE SCALE GENOMIC DNA]</scope>
    <source>
        <strain evidence="5 6">DSM 105369</strain>
    </source>
</reference>
<dbReference type="CDD" id="cd00757">
    <property type="entry name" value="ThiF_MoeB_HesA_family"/>
    <property type="match status" value="1"/>
</dbReference>
<proteinExistence type="predicted"/>
<dbReference type="InterPro" id="IPR035985">
    <property type="entry name" value="Ubiquitin-activating_enz"/>
</dbReference>
<dbReference type="Pfam" id="PF00899">
    <property type="entry name" value="ThiF"/>
    <property type="match status" value="1"/>
</dbReference>
<dbReference type="InterPro" id="IPR045886">
    <property type="entry name" value="ThiF/MoeB/HesA"/>
</dbReference>
<keyword evidence="3" id="KW-0067">ATP-binding</keyword>
<comment type="caution">
    <text evidence="5">The sequence shown here is derived from an EMBL/GenBank/DDBJ whole genome shotgun (WGS) entry which is preliminary data.</text>
</comment>
<dbReference type="GO" id="GO:0016779">
    <property type="term" value="F:nucleotidyltransferase activity"/>
    <property type="evidence" value="ECO:0007669"/>
    <property type="project" value="UniProtKB-KW"/>
</dbReference>
<dbReference type="CDD" id="cd00158">
    <property type="entry name" value="RHOD"/>
    <property type="match status" value="1"/>
</dbReference>
<evidence type="ECO:0000256" key="1">
    <source>
        <dbReference type="ARBA" id="ARBA00022679"/>
    </source>
</evidence>
<dbReference type="Proteomes" id="UP000559182">
    <property type="component" value="Unassembled WGS sequence"/>
</dbReference>
<dbReference type="Gene3D" id="3.40.250.10">
    <property type="entry name" value="Rhodanese-like domain"/>
    <property type="match status" value="1"/>
</dbReference>
<evidence type="ECO:0000256" key="3">
    <source>
        <dbReference type="ARBA" id="ARBA00022840"/>
    </source>
</evidence>
<dbReference type="SUPFAM" id="SSF52821">
    <property type="entry name" value="Rhodanese/Cell cycle control phosphatase"/>
    <property type="match status" value="1"/>
</dbReference>
<dbReference type="SUPFAM" id="SSF69572">
    <property type="entry name" value="Activating enzymes of the ubiquitin-like proteins"/>
    <property type="match status" value="1"/>
</dbReference>
<organism evidence="5 6">
    <name type="scientific">Flexivirga oryzae</name>
    <dbReference type="NCBI Taxonomy" id="1794944"/>
    <lineage>
        <taxon>Bacteria</taxon>
        <taxon>Bacillati</taxon>
        <taxon>Actinomycetota</taxon>
        <taxon>Actinomycetes</taxon>
        <taxon>Micrococcales</taxon>
        <taxon>Dermacoccaceae</taxon>
        <taxon>Flexivirga</taxon>
    </lineage>
</organism>
<dbReference type="SMART" id="SM00450">
    <property type="entry name" value="RHOD"/>
    <property type="match status" value="1"/>
</dbReference>
<protein>
    <submittedName>
        <fullName evidence="5">Adenylyltransferase/sulfurtransferase</fullName>
    </submittedName>
</protein>
<keyword evidence="6" id="KW-1185">Reference proteome</keyword>
<dbReference type="InterPro" id="IPR000594">
    <property type="entry name" value="ThiF_NAD_FAD-bd"/>
</dbReference>
<gene>
    <name evidence="5" type="ORF">FHU39_004534</name>
</gene>
<keyword evidence="2" id="KW-0547">Nucleotide-binding</keyword>
<evidence type="ECO:0000313" key="6">
    <source>
        <dbReference type="Proteomes" id="UP000559182"/>
    </source>
</evidence>
<dbReference type="EMBL" id="JACHVQ010000005">
    <property type="protein sequence ID" value="MBB2894492.1"/>
    <property type="molecule type" value="Genomic_DNA"/>
</dbReference>
<dbReference type="InterPro" id="IPR001763">
    <property type="entry name" value="Rhodanese-like_dom"/>
</dbReference>